<dbReference type="EMBL" id="AVOT02008691">
    <property type="protein sequence ID" value="MBW0486516.1"/>
    <property type="molecule type" value="Genomic_DNA"/>
</dbReference>
<comment type="caution">
    <text evidence="1">The sequence shown here is derived from an EMBL/GenBank/DDBJ whole genome shotgun (WGS) entry which is preliminary data.</text>
</comment>
<organism evidence="1 2">
    <name type="scientific">Austropuccinia psidii MF-1</name>
    <dbReference type="NCBI Taxonomy" id="1389203"/>
    <lineage>
        <taxon>Eukaryota</taxon>
        <taxon>Fungi</taxon>
        <taxon>Dikarya</taxon>
        <taxon>Basidiomycota</taxon>
        <taxon>Pucciniomycotina</taxon>
        <taxon>Pucciniomycetes</taxon>
        <taxon>Pucciniales</taxon>
        <taxon>Sphaerophragmiaceae</taxon>
        <taxon>Austropuccinia</taxon>
    </lineage>
</organism>
<name>A0A9Q3CQ05_9BASI</name>
<accession>A0A9Q3CQ05</accession>
<protein>
    <submittedName>
        <fullName evidence="1">Uncharacterized protein</fullName>
    </submittedName>
</protein>
<dbReference type="OrthoDB" id="3214708at2759"/>
<evidence type="ECO:0000313" key="2">
    <source>
        <dbReference type="Proteomes" id="UP000765509"/>
    </source>
</evidence>
<keyword evidence="2" id="KW-1185">Reference proteome</keyword>
<gene>
    <name evidence="1" type="ORF">O181_026231</name>
</gene>
<proteinExistence type="predicted"/>
<dbReference type="Proteomes" id="UP000765509">
    <property type="component" value="Unassembled WGS sequence"/>
</dbReference>
<sequence length="118" mass="13378">MYTYKSNCGEAILWIHVDNSTLTASLAELMTWITEELDKHLEIQWDSEVSGVVRISITDMGNRFKFSQTDPIDKAIFLKSGTVTACSPLPINCNLKSNPSESMDKEYLKYIGMMLYIS</sequence>
<evidence type="ECO:0000313" key="1">
    <source>
        <dbReference type="EMBL" id="MBW0486516.1"/>
    </source>
</evidence>
<dbReference type="AlphaFoldDB" id="A0A9Q3CQ05"/>
<reference evidence="1" key="1">
    <citation type="submission" date="2021-03" db="EMBL/GenBank/DDBJ databases">
        <title>Draft genome sequence of rust myrtle Austropuccinia psidii MF-1, a brazilian biotype.</title>
        <authorList>
            <person name="Quecine M.C."/>
            <person name="Pachon D.M.R."/>
            <person name="Bonatelli M.L."/>
            <person name="Correr F.H."/>
            <person name="Franceschini L.M."/>
            <person name="Leite T.F."/>
            <person name="Margarido G.R.A."/>
            <person name="Almeida C.A."/>
            <person name="Ferrarezi J.A."/>
            <person name="Labate C.A."/>
        </authorList>
    </citation>
    <scope>NUCLEOTIDE SEQUENCE</scope>
    <source>
        <strain evidence="1">MF-1</strain>
    </source>
</reference>